<evidence type="ECO:0000313" key="2">
    <source>
        <dbReference type="EMBL" id="KAK1381079.1"/>
    </source>
</evidence>
<dbReference type="AlphaFoldDB" id="A0AAD8MQI4"/>
<evidence type="ECO:0000259" key="1">
    <source>
        <dbReference type="PROSITE" id="PS50181"/>
    </source>
</evidence>
<dbReference type="Pfam" id="PF00646">
    <property type="entry name" value="F-box"/>
    <property type="match status" value="1"/>
</dbReference>
<evidence type="ECO:0000313" key="3">
    <source>
        <dbReference type="Proteomes" id="UP001237642"/>
    </source>
</evidence>
<gene>
    <name evidence="2" type="ORF">POM88_027823</name>
</gene>
<dbReference type="Gene3D" id="3.80.10.10">
    <property type="entry name" value="Ribonuclease Inhibitor"/>
    <property type="match status" value="1"/>
</dbReference>
<sequence length="426" mass="48599">MDCGGIVAGPVSKRQRVEFRGSGEDKISNLPGELITRILLLLPTHDVARTSILSKFWRNIWCPIFYFLLYITPAIRYCYHSWINQLSGKGLRTVNFLFEEKGATELSPALFGFPELTMLRLFNMALAPSFKSGSFTSLTIVQLVNTSIIHDMTFGKQLKYLHLRGCEGIERLARQFRKGNNLQGLYIAKSTKFEWQWLQRTRKLRYLGLVFTAANSEIRKVHDLIKLLGETPTLSRLILDGPTLKVLGPPPLNVSRPTAKAVNLRSLTLFWLKSHELCQFSRVAYLIRSFPHLQDLCIQLELDQVKSLSPTELTTEQYLGSLDWKDMFLDQLQTVKIKGAVDSRYVLCFIKHLLASSPSLKGISVFCSTKSTDTKEKLRIEQELQQFPRLSLDAQIICQHQRLNDPTFTSENLDSSVKVKLRPCLS</sequence>
<dbReference type="InterPro" id="IPR036047">
    <property type="entry name" value="F-box-like_dom_sf"/>
</dbReference>
<organism evidence="2 3">
    <name type="scientific">Heracleum sosnowskyi</name>
    <dbReference type="NCBI Taxonomy" id="360622"/>
    <lineage>
        <taxon>Eukaryota</taxon>
        <taxon>Viridiplantae</taxon>
        <taxon>Streptophyta</taxon>
        <taxon>Embryophyta</taxon>
        <taxon>Tracheophyta</taxon>
        <taxon>Spermatophyta</taxon>
        <taxon>Magnoliopsida</taxon>
        <taxon>eudicotyledons</taxon>
        <taxon>Gunneridae</taxon>
        <taxon>Pentapetalae</taxon>
        <taxon>asterids</taxon>
        <taxon>campanulids</taxon>
        <taxon>Apiales</taxon>
        <taxon>Apiaceae</taxon>
        <taxon>Apioideae</taxon>
        <taxon>apioid superclade</taxon>
        <taxon>Tordylieae</taxon>
        <taxon>Tordyliinae</taxon>
        <taxon>Heracleum</taxon>
    </lineage>
</organism>
<comment type="caution">
    <text evidence="2">The sequence shown here is derived from an EMBL/GenBank/DDBJ whole genome shotgun (WGS) entry which is preliminary data.</text>
</comment>
<dbReference type="SUPFAM" id="SSF81383">
    <property type="entry name" value="F-box domain"/>
    <property type="match status" value="1"/>
</dbReference>
<dbReference type="EMBL" id="JAUIZM010000006">
    <property type="protein sequence ID" value="KAK1381079.1"/>
    <property type="molecule type" value="Genomic_DNA"/>
</dbReference>
<feature type="domain" description="F-box" evidence="1">
    <location>
        <begin position="24"/>
        <end position="60"/>
    </location>
</feature>
<dbReference type="PANTHER" id="PTHR31639">
    <property type="entry name" value="F-BOX PROTEIN-LIKE"/>
    <property type="match status" value="1"/>
</dbReference>
<dbReference type="SMART" id="SM00579">
    <property type="entry name" value="FBD"/>
    <property type="match status" value="1"/>
</dbReference>
<reference evidence="2" key="2">
    <citation type="submission" date="2023-05" db="EMBL/GenBank/DDBJ databases">
        <authorList>
            <person name="Schelkunov M.I."/>
        </authorList>
    </citation>
    <scope>NUCLEOTIDE SEQUENCE</scope>
    <source>
        <strain evidence="2">Hsosn_3</strain>
        <tissue evidence="2">Leaf</tissue>
    </source>
</reference>
<dbReference type="PROSITE" id="PS50181">
    <property type="entry name" value="FBOX"/>
    <property type="match status" value="1"/>
</dbReference>
<dbReference type="InterPro" id="IPR006566">
    <property type="entry name" value="FBD"/>
</dbReference>
<dbReference type="InterPro" id="IPR001810">
    <property type="entry name" value="F-box_dom"/>
</dbReference>
<protein>
    <recommendedName>
        <fullName evidence="1">F-box domain-containing protein</fullName>
    </recommendedName>
</protein>
<dbReference type="SUPFAM" id="SSF52047">
    <property type="entry name" value="RNI-like"/>
    <property type="match status" value="1"/>
</dbReference>
<proteinExistence type="predicted"/>
<reference evidence="2" key="1">
    <citation type="submission" date="2023-02" db="EMBL/GenBank/DDBJ databases">
        <title>Genome of toxic invasive species Heracleum sosnowskyi carries increased number of genes despite the absence of recent whole-genome duplications.</title>
        <authorList>
            <person name="Schelkunov M."/>
            <person name="Shtratnikova V."/>
            <person name="Makarenko M."/>
            <person name="Klepikova A."/>
            <person name="Omelchenko D."/>
            <person name="Novikova G."/>
            <person name="Obukhova E."/>
            <person name="Bogdanov V."/>
            <person name="Penin A."/>
            <person name="Logacheva M."/>
        </authorList>
    </citation>
    <scope>NUCLEOTIDE SEQUENCE</scope>
    <source>
        <strain evidence="2">Hsosn_3</strain>
        <tissue evidence="2">Leaf</tissue>
    </source>
</reference>
<dbReference type="CDD" id="cd22160">
    <property type="entry name" value="F-box_AtFBL13-like"/>
    <property type="match status" value="1"/>
</dbReference>
<dbReference type="InterPro" id="IPR053781">
    <property type="entry name" value="F-box_AtFBL13-like"/>
</dbReference>
<dbReference type="Proteomes" id="UP001237642">
    <property type="component" value="Unassembled WGS sequence"/>
</dbReference>
<dbReference type="PANTHER" id="PTHR31639:SF256">
    <property type="entry name" value="OS07G0242900 PROTEIN"/>
    <property type="match status" value="1"/>
</dbReference>
<name>A0AAD8MQI4_9APIA</name>
<accession>A0AAD8MQI4</accession>
<keyword evidence="3" id="KW-1185">Reference proteome</keyword>
<dbReference type="InterPro" id="IPR032675">
    <property type="entry name" value="LRR_dom_sf"/>
</dbReference>